<dbReference type="STRING" id="1048205.AB852_25075"/>
<protein>
    <recommendedName>
        <fullName evidence="4">Protein tyrosine phosphatase</fullName>
    </recommendedName>
</protein>
<proteinExistence type="inferred from homology"/>
<evidence type="ECO:0000313" key="2">
    <source>
        <dbReference type="EMBL" id="OKH92383.1"/>
    </source>
</evidence>
<name>A0A1Q4V3G7_9ACTN</name>
<accession>A0A1Q4V3G7</accession>
<keyword evidence="3" id="KW-1185">Reference proteome</keyword>
<evidence type="ECO:0000256" key="1">
    <source>
        <dbReference type="ARBA" id="ARBA00009580"/>
    </source>
</evidence>
<comment type="similarity">
    <text evidence="1">Belongs to the protein-tyrosine phosphatase family.</text>
</comment>
<dbReference type="GO" id="GO:0004721">
    <property type="term" value="F:phosphoprotein phosphatase activity"/>
    <property type="evidence" value="ECO:0007669"/>
    <property type="project" value="InterPro"/>
</dbReference>
<dbReference type="Proteomes" id="UP000186455">
    <property type="component" value="Unassembled WGS sequence"/>
</dbReference>
<dbReference type="PANTHER" id="PTHR31126">
    <property type="entry name" value="TYROSINE-PROTEIN PHOSPHATASE"/>
    <property type="match status" value="1"/>
</dbReference>
<sequence length="254" mass="27105">MTVVPPPPEPSRWIELAGADNVRDLGGLPVDGGGTTRRGVLFRAATLQGVTAEDVALLVDGLRLRTVVDLRGPGEAEREGHGLLTATAVHRANLPVRLPDPDLSGVVPDEPENEMHDFYLGLLRASGDTLTAAARLVADPGRHSLVFHCAVGKDRTGVCAAVLLDAVGVPAEAIATDYALTAERVARVRDRLLTISSYRHIPPLGHAYMASTARSMHDFLARLSADYGGGAGWLVRNGFTDAELTRLRDTLVER</sequence>
<dbReference type="InterPro" id="IPR026893">
    <property type="entry name" value="Tyr/Ser_Pase_IphP-type"/>
</dbReference>
<dbReference type="EMBL" id="LFBV01000007">
    <property type="protein sequence ID" value="OKH92383.1"/>
    <property type="molecule type" value="Genomic_DNA"/>
</dbReference>
<comment type="caution">
    <text evidence="2">The sequence shown here is derived from an EMBL/GenBank/DDBJ whole genome shotgun (WGS) entry which is preliminary data.</text>
</comment>
<dbReference type="Gene3D" id="3.90.190.10">
    <property type="entry name" value="Protein tyrosine phosphatase superfamily"/>
    <property type="match status" value="1"/>
</dbReference>
<dbReference type="PANTHER" id="PTHR31126:SF1">
    <property type="entry name" value="TYROSINE SPECIFIC PROTEIN PHOSPHATASES DOMAIN-CONTAINING PROTEIN"/>
    <property type="match status" value="1"/>
</dbReference>
<dbReference type="Pfam" id="PF13350">
    <property type="entry name" value="Y_phosphatase3"/>
    <property type="match status" value="1"/>
</dbReference>
<dbReference type="InterPro" id="IPR029021">
    <property type="entry name" value="Prot-tyrosine_phosphatase-like"/>
</dbReference>
<dbReference type="SUPFAM" id="SSF52799">
    <property type="entry name" value="(Phosphotyrosine protein) phosphatases II"/>
    <property type="match status" value="1"/>
</dbReference>
<evidence type="ECO:0000313" key="3">
    <source>
        <dbReference type="Proteomes" id="UP000186455"/>
    </source>
</evidence>
<dbReference type="InterPro" id="IPR016130">
    <property type="entry name" value="Tyr_Pase_AS"/>
</dbReference>
<gene>
    <name evidence="2" type="ORF">AB852_25075</name>
</gene>
<dbReference type="AlphaFoldDB" id="A0A1Q4V3G7"/>
<organism evidence="2 3">
    <name type="scientific">Streptomyces uncialis</name>
    <dbReference type="NCBI Taxonomy" id="1048205"/>
    <lineage>
        <taxon>Bacteria</taxon>
        <taxon>Bacillati</taxon>
        <taxon>Actinomycetota</taxon>
        <taxon>Actinomycetes</taxon>
        <taxon>Kitasatosporales</taxon>
        <taxon>Streptomycetaceae</taxon>
        <taxon>Streptomyces</taxon>
    </lineage>
</organism>
<dbReference type="PROSITE" id="PS00383">
    <property type="entry name" value="TYR_PHOSPHATASE_1"/>
    <property type="match status" value="1"/>
</dbReference>
<evidence type="ECO:0008006" key="4">
    <source>
        <dbReference type="Google" id="ProtNLM"/>
    </source>
</evidence>
<reference evidence="2 3" key="1">
    <citation type="submission" date="2015-06" db="EMBL/GenBank/DDBJ databases">
        <title>Cloning and characterization of the uncialamcin biosynthetic gene cluster.</title>
        <authorList>
            <person name="Yan X."/>
            <person name="Huang T."/>
            <person name="Ge H."/>
            <person name="Shen B."/>
        </authorList>
    </citation>
    <scope>NUCLEOTIDE SEQUENCE [LARGE SCALE GENOMIC DNA]</scope>
    <source>
        <strain evidence="2 3">DCA2648</strain>
    </source>
</reference>